<keyword evidence="4 7" id="KW-0560">Oxidoreductase</keyword>
<keyword evidence="10" id="KW-1185">Reference proteome</keyword>
<evidence type="ECO:0000256" key="4">
    <source>
        <dbReference type="ARBA" id="ARBA00023002"/>
    </source>
</evidence>
<evidence type="ECO:0000259" key="8">
    <source>
        <dbReference type="PROSITE" id="PS51352"/>
    </source>
</evidence>
<dbReference type="SUPFAM" id="SSF52833">
    <property type="entry name" value="Thioredoxin-like"/>
    <property type="match status" value="1"/>
</dbReference>
<feature type="domain" description="Thioredoxin" evidence="8">
    <location>
        <begin position="66"/>
        <end position="240"/>
    </location>
</feature>
<name>A0AAD8UC58_GLOAC</name>
<dbReference type="InterPro" id="IPR013766">
    <property type="entry name" value="Thioredoxin_domain"/>
</dbReference>
<accession>A0AAD8UC58</accession>
<dbReference type="PRINTS" id="PR01011">
    <property type="entry name" value="GLUTPROXDASE"/>
</dbReference>
<dbReference type="PANTHER" id="PTHR11592">
    <property type="entry name" value="GLUTATHIONE PEROXIDASE"/>
    <property type="match status" value="1"/>
</dbReference>
<organism evidence="9 10">
    <name type="scientific">Glomerella acutata</name>
    <name type="common">Colletotrichum acutatum</name>
    <dbReference type="NCBI Taxonomy" id="27357"/>
    <lineage>
        <taxon>Eukaryota</taxon>
        <taxon>Fungi</taxon>
        <taxon>Dikarya</taxon>
        <taxon>Ascomycota</taxon>
        <taxon>Pezizomycotina</taxon>
        <taxon>Sordariomycetes</taxon>
        <taxon>Hypocreomycetidae</taxon>
        <taxon>Glomerellales</taxon>
        <taxon>Glomerellaceae</taxon>
        <taxon>Colletotrichum</taxon>
        <taxon>Colletotrichum acutatum species complex</taxon>
    </lineage>
</organism>
<sequence length="241" mass="27120">MFRQLHTRAFSPITTSTAASVAVHHQRLFLPYIYSLKTCVSSPNRPQLINKIQLRGNLKAIAQKHQQIHTTAAMASATGFYDFKPLDKRGQEVALADYKGKVVLVVNTASKCGFTPQYAGLEKLYKDIKEKHGDDFVVLGFPCNQFGGQEPGSDDEIQNFCQVNYGVSFPIMQKIDVNGDAANPLFQWLKEEKPGIMGLKRIKWNFEKFLVGRDGQVKGRWASTTKPESLEKPILDELEKK</sequence>
<protein>
    <recommendedName>
        <fullName evidence="7">Glutathione peroxidase</fullName>
    </recommendedName>
</protein>
<dbReference type="GeneID" id="85392879"/>
<keyword evidence="2 7" id="KW-0575">Peroxidase</keyword>
<dbReference type="InterPro" id="IPR000889">
    <property type="entry name" value="Glutathione_peroxidase"/>
</dbReference>
<dbReference type="PANTHER" id="PTHR11592:SF78">
    <property type="entry name" value="GLUTATHIONE PEROXIDASE"/>
    <property type="match status" value="1"/>
</dbReference>
<dbReference type="Pfam" id="PF00255">
    <property type="entry name" value="GSHPx"/>
    <property type="match status" value="1"/>
</dbReference>
<evidence type="ECO:0000256" key="3">
    <source>
        <dbReference type="ARBA" id="ARBA00022862"/>
    </source>
</evidence>
<dbReference type="Gene3D" id="3.40.30.10">
    <property type="entry name" value="Glutaredoxin"/>
    <property type="match status" value="1"/>
</dbReference>
<dbReference type="PROSITE" id="PS51355">
    <property type="entry name" value="GLUTATHIONE_PEROXID_3"/>
    <property type="match status" value="1"/>
</dbReference>
<dbReference type="FunFam" id="3.40.30.10:FF:000010">
    <property type="entry name" value="Glutathione peroxidase"/>
    <property type="match status" value="1"/>
</dbReference>
<dbReference type="PROSITE" id="PS00460">
    <property type="entry name" value="GLUTATHIONE_PEROXID_1"/>
    <property type="match status" value="1"/>
</dbReference>
<evidence type="ECO:0000256" key="2">
    <source>
        <dbReference type="ARBA" id="ARBA00022559"/>
    </source>
</evidence>
<dbReference type="EMBL" id="JAHMHS010000099">
    <property type="protein sequence ID" value="KAK1718806.1"/>
    <property type="molecule type" value="Genomic_DNA"/>
</dbReference>
<proteinExistence type="inferred from homology"/>
<evidence type="ECO:0000313" key="10">
    <source>
        <dbReference type="Proteomes" id="UP001244207"/>
    </source>
</evidence>
<dbReference type="PROSITE" id="PS51352">
    <property type="entry name" value="THIOREDOXIN_2"/>
    <property type="match status" value="1"/>
</dbReference>
<comment type="caution">
    <text evidence="9">The sequence shown here is derived from an EMBL/GenBank/DDBJ whole genome shotgun (WGS) entry which is preliminary data.</text>
</comment>
<dbReference type="CDD" id="cd00340">
    <property type="entry name" value="GSH_Peroxidase"/>
    <property type="match status" value="1"/>
</dbReference>
<dbReference type="AlphaFoldDB" id="A0AAD8UC58"/>
<evidence type="ECO:0000313" key="9">
    <source>
        <dbReference type="EMBL" id="KAK1718806.1"/>
    </source>
</evidence>
<comment type="similarity">
    <text evidence="1 7">Belongs to the glutathione peroxidase family.</text>
</comment>
<gene>
    <name evidence="9" type="ORF">BDZ83DRAFT_632588</name>
</gene>
<dbReference type="PROSITE" id="PS00763">
    <property type="entry name" value="GLUTATHIONE_PEROXID_2"/>
    <property type="match status" value="1"/>
</dbReference>
<dbReference type="GO" id="GO:0034599">
    <property type="term" value="P:cellular response to oxidative stress"/>
    <property type="evidence" value="ECO:0007669"/>
    <property type="project" value="TreeGrafter"/>
</dbReference>
<reference evidence="9" key="1">
    <citation type="submission" date="2021-12" db="EMBL/GenBank/DDBJ databases">
        <title>Comparative genomics, transcriptomics and evolutionary studies reveal genomic signatures of adaptation to plant cell wall in hemibiotrophic fungi.</title>
        <authorList>
            <consortium name="DOE Joint Genome Institute"/>
            <person name="Baroncelli R."/>
            <person name="Diaz J.F."/>
            <person name="Benocci T."/>
            <person name="Peng M."/>
            <person name="Battaglia E."/>
            <person name="Haridas S."/>
            <person name="Andreopoulos W."/>
            <person name="Labutti K."/>
            <person name="Pangilinan J."/>
            <person name="Floch G.L."/>
            <person name="Makela M.R."/>
            <person name="Henrissat B."/>
            <person name="Grigoriev I.V."/>
            <person name="Crouch J.A."/>
            <person name="De Vries R.P."/>
            <person name="Sukno S.A."/>
            <person name="Thon M.R."/>
        </authorList>
    </citation>
    <scope>NUCLEOTIDE SEQUENCE</scope>
    <source>
        <strain evidence="9">CBS 112980</strain>
    </source>
</reference>
<comment type="catalytic activity">
    <reaction evidence="6">
        <text>a hydroperoxide + [thioredoxin]-dithiol = an alcohol + [thioredoxin]-disulfide + H2O</text>
        <dbReference type="Rhea" id="RHEA:62620"/>
        <dbReference type="Rhea" id="RHEA-COMP:10698"/>
        <dbReference type="Rhea" id="RHEA-COMP:10700"/>
        <dbReference type="ChEBI" id="CHEBI:15377"/>
        <dbReference type="ChEBI" id="CHEBI:29950"/>
        <dbReference type="ChEBI" id="CHEBI:30879"/>
        <dbReference type="ChEBI" id="CHEBI:35924"/>
        <dbReference type="ChEBI" id="CHEBI:50058"/>
        <dbReference type="EC" id="1.11.1.24"/>
    </reaction>
</comment>
<keyword evidence="3" id="KW-0049">Antioxidant</keyword>
<dbReference type="InterPro" id="IPR029759">
    <property type="entry name" value="GPX_AS"/>
</dbReference>
<evidence type="ECO:0000256" key="5">
    <source>
        <dbReference type="ARBA" id="ARBA00023284"/>
    </source>
</evidence>
<evidence type="ECO:0000256" key="1">
    <source>
        <dbReference type="ARBA" id="ARBA00006926"/>
    </source>
</evidence>
<keyword evidence="5" id="KW-0676">Redox-active center</keyword>
<evidence type="ECO:0000256" key="6">
    <source>
        <dbReference type="ARBA" id="ARBA00049091"/>
    </source>
</evidence>
<evidence type="ECO:0000256" key="7">
    <source>
        <dbReference type="RuleBase" id="RU000499"/>
    </source>
</evidence>
<dbReference type="RefSeq" id="XP_060361306.1">
    <property type="nucleotide sequence ID" value="XM_060508980.1"/>
</dbReference>
<dbReference type="Proteomes" id="UP001244207">
    <property type="component" value="Unassembled WGS sequence"/>
</dbReference>
<dbReference type="GO" id="GO:0140824">
    <property type="term" value="F:thioredoxin-dependent peroxiredoxin activity"/>
    <property type="evidence" value="ECO:0007669"/>
    <property type="project" value="UniProtKB-EC"/>
</dbReference>
<dbReference type="InterPro" id="IPR036249">
    <property type="entry name" value="Thioredoxin-like_sf"/>
</dbReference>
<dbReference type="InterPro" id="IPR029760">
    <property type="entry name" value="GPX_CS"/>
</dbReference>